<comment type="caution">
    <text evidence="1">The sequence shown here is derived from an EMBL/GenBank/DDBJ whole genome shotgun (WGS) entry which is preliminary data.</text>
</comment>
<protein>
    <submittedName>
        <fullName evidence="1">Uncharacterized protein</fullName>
    </submittedName>
</protein>
<reference evidence="1" key="1">
    <citation type="submission" date="2023-08" db="EMBL/GenBank/DDBJ databases">
        <title>Reference Genome Resource for the Citrus Pathogen Phytophthora citrophthora.</title>
        <authorList>
            <person name="Moller H."/>
            <person name="Coetzee B."/>
            <person name="Rose L.J."/>
            <person name="Van Niekerk J.M."/>
        </authorList>
    </citation>
    <scope>NUCLEOTIDE SEQUENCE</scope>
    <source>
        <strain evidence="1">STE-U-9442</strain>
    </source>
</reference>
<sequence>MSFADFGVALKAGELAEVVIVRPEEELNSSSVVDESVLAGVKKALNARSGSEILKNPSDPFYSLLKEYGDVVSKEPPSALPPD</sequence>
<accession>A0AAD9GGE0</accession>
<evidence type="ECO:0000313" key="1">
    <source>
        <dbReference type="EMBL" id="KAK1937950.1"/>
    </source>
</evidence>
<name>A0AAD9GGE0_9STRA</name>
<organism evidence="1 2">
    <name type="scientific">Phytophthora citrophthora</name>
    <dbReference type="NCBI Taxonomy" id="4793"/>
    <lineage>
        <taxon>Eukaryota</taxon>
        <taxon>Sar</taxon>
        <taxon>Stramenopiles</taxon>
        <taxon>Oomycota</taxon>
        <taxon>Peronosporomycetes</taxon>
        <taxon>Peronosporales</taxon>
        <taxon>Peronosporaceae</taxon>
        <taxon>Phytophthora</taxon>
    </lineage>
</organism>
<dbReference type="AlphaFoldDB" id="A0AAD9GGE0"/>
<dbReference type="EMBL" id="JASMQC010000019">
    <property type="protein sequence ID" value="KAK1937950.1"/>
    <property type="molecule type" value="Genomic_DNA"/>
</dbReference>
<proteinExistence type="predicted"/>
<dbReference type="Proteomes" id="UP001259832">
    <property type="component" value="Unassembled WGS sequence"/>
</dbReference>
<evidence type="ECO:0000313" key="2">
    <source>
        <dbReference type="Proteomes" id="UP001259832"/>
    </source>
</evidence>
<gene>
    <name evidence="1" type="ORF">P3T76_009687</name>
</gene>
<keyword evidence="2" id="KW-1185">Reference proteome</keyword>